<evidence type="ECO:0008006" key="4">
    <source>
        <dbReference type="Google" id="ProtNLM"/>
    </source>
</evidence>
<dbReference type="EMBL" id="CP060713">
    <property type="protein sequence ID" value="QNN51714.1"/>
    <property type="molecule type" value="Genomic_DNA"/>
</dbReference>
<reference evidence="2 3" key="1">
    <citation type="submission" date="2020-08" db="EMBL/GenBank/DDBJ databases">
        <title>Genome sequence of Nocardioides mesophilus KACC 16243T.</title>
        <authorList>
            <person name="Hyun D.-W."/>
            <person name="Bae J.-W."/>
        </authorList>
    </citation>
    <scope>NUCLEOTIDE SEQUENCE [LARGE SCALE GENOMIC DNA]</scope>
    <source>
        <strain evidence="2 3">KACC 16243</strain>
    </source>
</reference>
<feature type="chain" id="PRO_5028861359" description="L,D-transpeptidase family protein" evidence="1">
    <location>
        <begin position="25"/>
        <end position="211"/>
    </location>
</feature>
<evidence type="ECO:0000313" key="3">
    <source>
        <dbReference type="Proteomes" id="UP000515947"/>
    </source>
</evidence>
<organism evidence="2 3">
    <name type="scientific">Nocardioides mesophilus</name>
    <dbReference type="NCBI Taxonomy" id="433659"/>
    <lineage>
        <taxon>Bacteria</taxon>
        <taxon>Bacillati</taxon>
        <taxon>Actinomycetota</taxon>
        <taxon>Actinomycetes</taxon>
        <taxon>Propionibacteriales</taxon>
        <taxon>Nocardioidaceae</taxon>
        <taxon>Nocardioides</taxon>
    </lineage>
</organism>
<feature type="signal peptide" evidence="1">
    <location>
        <begin position="1"/>
        <end position="24"/>
    </location>
</feature>
<evidence type="ECO:0000256" key="1">
    <source>
        <dbReference type="SAM" id="SignalP"/>
    </source>
</evidence>
<name>A0A7G9R7Y9_9ACTN</name>
<gene>
    <name evidence="2" type="ORF">H9L09_14240</name>
</gene>
<proteinExistence type="predicted"/>
<evidence type="ECO:0000313" key="2">
    <source>
        <dbReference type="EMBL" id="QNN51714.1"/>
    </source>
</evidence>
<keyword evidence="1" id="KW-0732">Signal</keyword>
<dbReference type="Proteomes" id="UP000515947">
    <property type="component" value="Chromosome"/>
</dbReference>
<sequence length="211" mass="23776">MRFPSYVVAAILLTALAGVPAAGAVTAPPTAAARTSSAAPGRLSAVIAFEKNPAHVFRSRLVWRLWRTHDGTRSLVEQRSWRAGSGFTRDSTDPCRRNDGWLPDGRYRPRLHANYWGSLIKGRAIYLGNKACADGTLRTDLFIHTEQGDRSRQCADRPGDQVCRWEYPKINDYRSYGCVKVSPRAMHELFDAWRAHFDLGYDDRVQVRVRG</sequence>
<protein>
    <recommendedName>
        <fullName evidence="4">L,D-transpeptidase family protein</fullName>
    </recommendedName>
</protein>
<dbReference type="AlphaFoldDB" id="A0A7G9R7Y9"/>
<dbReference type="KEGG" id="nmes:H9L09_14240"/>
<keyword evidence="3" id="KW-1185">Reference proteome</keyword>
<dbReference type="RefSeq" id="WP_187577550.1">
    <property type="nucleotide sequence ID" value="NZ_CP060713.1"/>
</dbReference>
<accession>A0A7G9R7Y9</accession>